<sequence length="451" mass="51073">MKGFVLVLAMLWTILGNAQSKGGLLSGPMLGQNDYRTAKIWMEPSPEVKTLAIRYWKKGNSSQAKNKILNLGAVGGSGDFNPVQTEIGGLEPGASYEYRIIINGKESSYSGEFATRELWQWRKPAPDFSFLTGSCTYFNEPEFDRPGKPYGLDSSIFETMASEKSAFMLWLGDNWYTREVDYTSEWGLWYRASRDRSMPVLQSFLKAMPHYAIWDDHDYGPNDLGKSYHLKNTTREVFKNYWSNPSYGNGREGIYTKVSYSDVDFFLLDDRTWRTEDDMPSTINGQPNPDKQMLGTEQLDWLKNALVASQASFKIIVVGSQVLNPVSPFDKLLDFPAEYNELTGFIAEQKISGILFLTGDRHHSEIIKVNRINNYPLYDITISPLTSGTHVFGAAEKDNPYRVFGLDQKQNYGKISLTGARGNRQLTVQFLGVKGEDLGNWSINEKDLKAR</sequence>
<feature type="domain" description="PhoD-like phosphatase metallophosphatase" evidence="1">
    <location>
        <begin position="155"/>
        <end position="389"/>
    </location>
</feature>
<organism evidence="2 3">
    <name type="scientific">Flavihumibacter fluminis</name>
    <dbReference type="NCBI Taxonomy" id="2909236"/>
    <lineage>
        <taxon>Bacteria</taxon>
        <taxon>Pseudomonadati</taxon>
        <taxon>Bacteroidota</taxon>
        <taxon>Chitinophagia</taxon>
        <taxon>Chitinophagales</taxon>
        <taxon>Chitinophagaceae</taxon>
        <taxon>Flavihumibacter</taxon>
    </lineage>
</organism>
<evidence type="ECO:0000313" key="2">
    <source>
        <dbReference type="EMBL" id="MCF1716540.1"/>
    </source>
</evidence>
<dbReference type="Gene3D" id="3.60.21.70">
    <property type="entry name" value="PhoD-like phosphatase"/>
    <property type="match status" value="1"/>
</dbReference>
<dbReference type="Proteomes" id="UP001200145">
    <property type="component" value="Unassembled WGS sequence"/>
</dbReference>
<dbReference type="PANTHER" id="PTHR33987:SF1">
    <property type="entry name" value="CALCINEURIN-LIKE METALLO-PHOSPHOESTERASE SUPERFAMILY PROTEIN"/>
    <property type="match status" value="1"/>
</dbReference>
<keyword evidence="3" id="KW-1185">Reference proteome</keyword>
<dbReference type="PANTHER" id="PTHR33987">
    <property type="entry name" value="CALCINEURIN-LIKE METALLO-PHOSPHOESTERASE SUPERFAMILY PROTEIN"/>
    <property type="match status" value="1"/>
</dbReference>
<dbReference type="InterPro" id="IPR038607">
    <property type="entry name" value="PhoD-like_sf"/>
</dbReference>
<evidence type="ECO:0000259" key="1">
    <source>
        <dbReference type="Pfam" id="PF09423"/>
    </source>
</evidence>
<accession>A0ABS9BLP9</accession>
<reference evidence="2 3" key="1">
    <citation type="submission" date="2022-01" db="EMBL/GenBank/DDBJ databases">
        <title>Flavihumibacter sp. nov., isolated from sediment of a river.</title>
        <authorList>
            <person name="Liu H."/>
        </authorList>
    </citation>
    <scope>NUCLEOTIDE SEQUENCE [LARGE SCALE GENOMIC DNA]</scope>
    <source>
        <strain evidence="2 3">RY-1</strain>
    </source>
</reference>
<dbReference type="InterPro" id="IPR029052">
    <property type="entry name" value="Metallo-depent_PP-like"/>
</dbReference>
<dbReference type="EMBL" id="JAKEVY010000005">
    <property type="protein sequence ID" value="MCF1716540.1"/>
    <property type="molecule type" value="Genomic_DNA"/>
</dbReference>
<comment type="caution">
    <text evidence="2">The sequence shown here is derived from an EMBL/GenBank/DDBJ whole genome shotgun (WGS) entry which is preliminary data.</text>
</comment>
<dbReference type="InterPro" id="IPR018946">
    <property type="entry name" value="PhoD-like_MPP"/>
</dbReference>
<dbReference type="CDD" id="cd07389">
    <property type="entry name" value="MPP_PhoD"/>
    <property type="match status" value="1"/>
</dbReference>
<dbReference type="SUPFAM" id="SSF56300">
    <property type="entry name" value="Metallo-dependent phosphatases"/>
    <property type="match status" value="1"/>
</dbReference>
<dbReference type="Pfam" id="PF09423">
    <property type="entry name" value="PhoD"/>
    <property type="match status" value="1"/>
</dbReference>
<evidence type="ECO:0000313" key="3">
    <source>
        <dbReference type="Proteomes" id="UP001200145"/>
    </source>
</evidence>
<proteinExistence type="predicted"/>
<name>A0ABS9BLP9_9BACT</name>
<protein>
    <submittedName>
        <fullName evidence="2">Alkaline phosphatase family protein</fullName>
    </submittedName>
</protein>
<gene>
    <name evidence="2" type="ORF">L0U88_18000</name>
</gene>
<dbReference type="RefSeq" id="WP_234867819.1">
    <property type="nucleotide sequence ID" value="NZ_JAKEVY010000005.1"/>
</dbReference>